<dbReference type="SUPFAM" id="SSF53613">
    <property type="entry name" value="Ribokinase-like"/>
    <property type="match status" value="1"/>
</dbReference>
<sequence length="332" mass="35569">MTKRMFDTTCIGNAIVDVISKADDAFLATENLTKNSMNLIDKARAEELYAKMQSAIEMSGGSAGNTAAGVASLGGKCAYIGKVRDDQLGDIFSHDIRAAGVTFETAKSTNGAATARSLILVTPDAHRTMNTYLGACIELGPEDIDPEIIAASKVTYMEGYLWDPENGKQAFRKAAEISHDAGQRVSLTLSDSFCVDRYRTEFQEFIKGGVDILFANEDEIKSLYETQRFDEALDTVRGQVEIACLTRSEKGSVIVKGSEAHAIPADTDIDVVDTTGAGDLFAAGFLYGLTNGHDLAMSGRIGAMAAAEVISHYGARPTADLKKLLQQKLAVV</sequence>
<dbReference type="Pfam" id="PF00294">
    <property type="entry name" value="PfkB"/>
    <property type="match status" value="1"/>
</dbReference>
<dbReference type="InterPro" id="IPR002173">
    <property type="entry name" value="Carboh/pur_kinase_PfkB_CS"/>
</dbReference>
<keyword evidence="3 5" id="KW-0418">Kinase</keyword>
<dbReference type="EMBL" id="WTUW01000001">
    <property type="protein sequence ID" value="MZR29902.1"/>
    <property type="molecule type" value="Genomic_DNA"/>
</dbReference>
<evidence type="ECO:0000313" key="6">
    <source>
        <dbReference type="Proteomes" id="UP000476030"/>
    </source>
</evidence>
<dbReference type="Gene3D" id="3.40.1190.20">
    <property type="match status" value="1"/>
</dbReference>
<evidence type="ECO:0000256" key="2">
    <source>
        <dbReference type="ARBA" id="ARBA00022679"/>
    </source>
</evidence>
<dbReference type="InterPro" id="IPR011611">
    <property type="entry name" value="PfkB_dom"/>
</dbReference>
<dbReference type="InterPro" id="IPR029056">
    <property type="entry name" value="Ribokinase-like"/>
</dbReference>
<proteinExistence type="inferred from homology"/>
<name>A0A6L8W5Z2_9PROT</name>
<dbReference type="AlphaFoldDB" id="A0A6L8W5Z2"/>
<gene>
    <name evidence="5" type="ORF">GQE98_04550</name>
</gene>
<dbReference type="PROSITE" id="PS00584">
    <property type="entry name" value="PFKB_KINASES_2"/>
    <property type="match status" value="1"/>
</dbReference>
<dbReference type="RefSeq" id="WP_161314447.1">
    <property type="nucleotide sequence ID" value="NZ_WTUW01000001.1"/>
</dbReference>
<protein>
    <submittedName>
        <fullName evidence="5">Adenosine kinase</fullName>
    </submittedName>
</protein>
<comment type="similarity">
    <text evidence="1">Belongs to the carbohydrate kinase PfkB family.</text>
</comment>
<feature type="domain" description="Carbohydrate kinase PfkB" evidence="4">
    <location>
        <begin position="46"/>
        <end position="317"/>
    </location>
</feature>
<dbReference type="CDD" id="cd01168">
    <property type="entry name" value="adenosine_kinase"/>
    <property type="match status" value="1"/>
</dbReference>
<reference evidence="5 6" key="1">
    <citation type="submission" date="2019-12" db="EMBL/GenBank/DDBJ databases">
        <title>Snethiella sp. nov. sp. isolated from sea sand.</title>
        <authorList>
            <person name="Kim J."/>
            <person name="Jeong S.E."/>
            <person name="Jung H.S."/>
            <person name="Jeon C.O."/>
        </authorList>
    </citation>
    <scope>NUCLEOTIDE SEQUENCE [LARGE SCALE GENOMIC DNA]</scope>
    <source>
        <strain evidence="5 6">DP05</strain>
    </source>
</reference>
<dbReference type="Proteomes" id="UP000476030">
    <property type="component" value="Unassembled WGS sequence"/>
</dbReference>
<dbReference type="GO" id="GO:0016301">
    <property type="term" value="F:kinase activity"/>
    <property type="evidence" value="ECO:0007669"/>
    <property type="project" value="UniProtKB-KW"/>
</dbReference>
<dbReference type="PANTHER" id="PTHR43320:SF3">
    <property type="entry name" value="CARBOHYDRATE KINASE PFKB DOMAIN-CONTAINING PROTEIN"/>
    <property type="match status" value="1"/>
</dbReference>
<dbReference type="PANTHER" id="PTHR43320">
    <property type="entry name" value="SUGAR KINASE"/>
    <property type="match status" value="1"/>
</dbReference>
<evidence type="ECO:0000313" key="5">
    <source>
        <dbReference type="EMBL" id="MZR29902.1"/>
    </source>
</evidence>
<dbReference type="InterPro" id="IPR052700">
    <property type="entry name" value="Carb_kinase_PfkB-like"/>
</dbReference>
<accession>A0A6L8W5Z2</accession>
<comment type="caution">
    <text evidence="5">The sequence shown here is derived from an EMBL/GenBank/DDBJ whole genome shotgun (WGS) entry which is preliminary data.</text>
</comment>
<keyword evidence="2" id="KW-0808">Transferase</keyword>
<evidence type="ECO:0000259" key="4">
    <source>
        <dbReference type="Pfam" id="PF00294"/>
    </source>
</evidence>
<organism evidence="5 6">
    <name type="scientific">Sneathiella litorea</name>
    <dbReference type="NCBI Taxonomy" id="2606216"/>
    <lineage>
        <taxon>Bacteria</taxon>
        <taxon>Pseudomonadati</taxon>
        <taxon>Pseudomonadota</taxon>
        <taxon>Alphaproteobacteria</taxon>
        <taxon>Sneathiellales</taxon>
        <taxon>Sneathiellaceae</taxon>
        <taxon>Sneathiella</taxon>
    </lineage>
</organism>
<keyword evidence="6" id="KW-1185">Reference proteome</keyword>
<evidence type="ECO:0000256" key="3">
    <source>
        <dbReference type="ARBA" id="ARBA00022777"/>
    </source>
</evidence>
<evidence type="ECO:0000256" key="1">
    <source>
        <dbReference type="ARBA" id="ARBA00010688"/>
    </source>
</evidence>